<accession>A0A8T8SK87</accession>
<reference evidence="2" key="1">
    <citation type="submission" date="2016-04" db="EMBL/GenBank/DDBJ databases">
        <authorList>
            <person name="Nguyen H.D."/>
            <person name="Samba Siva P."/>
            <person name="Cullis J."/>
            <person name="Levesque C.A."/>
            <person name="Hambleton S."/>
        </authorList>
    </citation>
    <scope>NUCLEOTIDE SEQUENCE</scope>
    <source>
        <strain evidence="2">DAOMC 236416</strain>
    </source>
</reference>
<name>A0A8T8SK87_9BASI</name>
<evidence type="ECO:0000313" key="2">
    <source>
        <dbReference type="EMBL" id="KAE8242048.1"/>
    </source>
</evidence>
<proteinExistence type="predicted"/>
<evidence type="ECO:0000256" key="1">
    <source>
        <dbReference type="SAM" id="MobiDB-lite"/>
    </source>
</evidence>
<protein>
    <submittedName>
        <fullName evidence="2">Uncharacterized protein</fullName>
    </submittedName>
</protein>
<feature type="compositionally biased region" description="Low complexity" evidence="1">
    <location>
        <begin position="1"/>
        <end position="19"/>
    </location>
</feature>
<sequence length="144" mass="14526">MATPSSPSPTSASQPLPSARGNPEEFPSLTSATISPTSSAPSSPFLSASSAAGPISSPSCVINTALQQEQKKSITRSTSDISTSTHGLGGAVLALKRGTWPYPTYYASYPVAIVPNTLWTSSSAAGLVSSSLAATDCSSATTQE</sequence>
<dbReference type="EMBL" id="LWDF02000810">
    <property type="protein sequence ID" value="KAE8242048.1"/>
    <property type="molecule type" value="Genomic_DNA"/>
</dbReference>
<feature type="compositionally biased region" description="Low complexity" evidence="1">
    <location>
        <begin position="27"/>
        <end position="53"/>
    </location>
</feature>
<organism evidence="2 3">
    <name type="scientific">Tilletia indica</name>
    <dbReference type="NCBI Taxonomy" id="43049"/>
    <lineage>
        <taxon>Eukaryota</taxon>
        <taxon>Fungi</taxon>
        <taxon>Dikarya</taxon>
        <taxon>Basidiomycota</taxon>
        <taxon>Ustilaginomycotina</taxon>
        <taxon>Exobasidiomycetes</taxon>
        <taxon>Tilletiales</taxon>
        <taxon>Tilletiaceae</taxon>
        <taxon>Tilletia</taxon>
    </lineage>
</organism>
<dbReference type="Proteomes" id="UP000077521">
    <property type="component" value="Unassembled WGS sequence"/>
</dbReference>
<reference evidence="2" key="2">
    <citation type="journal article" date="2019" name="IMA Fungus">
        <title>Genome sequencing and comparison of five Tilletia species to identify candidate genes for the detection of regulated species infecting wheat.</title>
        <authorList>
            <person name="Nguyen H.D.T."/>
            <person name="Sultana T."/>
            <person name="Kesanakurti P."/>
            <person name="Hambleton S."/>
        </authorList>
    </citation>
    <scope>NUCLEOTIDE SEQUENCE</scope>
    <source>
        <strain evidence="2">DAOMC 236416</strain>
    </source>
</reference>
<gene>
    <name evidence="2" type="ORF">A4X13_0g7147</name>
</gene>
<keyword evidence="3" id="KW-1185">Reference proteome</keyword>
<feature type="region of interest" description="Disordered" evidence="1">
    <location>
        <begin position="1"/>
        <end position="53"/>
    </location>
</feature>
<comment type="caution">
    <text evidence="2">The sequence shown here is derived from an EMBL/GenBank/DDBJ whole genome shotgun (WGS) entry which is preliminary data.</text>
</comment>
<dbReference type="AlphaFoldDB" id="A0A8T8SK87"/>
<evidence type="ECO:0000313" key="3">
    <source>
        <dbReference type="Proteomes" id="UP000077521"/>
    </source>
</evidence>